<feature type="region of interest" description="Disordered" evidence="1">
    <location>
        <begin position="1"/>
        <end position="29"/>
    </location>
</feature>
<dbReference type="AlphaFoldDB" id="A0A448WL09"/>
<evidence type="ECO:0000313" key="3">
    <source>
        <dbReference type="Proteomes" id="UP000784294"/>
    </source>
</evidence>
<sequence length="150" mass="16364">MYPPPPLGLQKTDTSAVPHAPSQKNRPSDIILHSARSTNQGIDDPAFFPPANQIVLPSPSLSTDEQFDTSQLLASYSQCSILQPNFDISNNSSSSDRASFHCSEGGLLSFLNLYERPSHKTSQVIFSDSITVPPDGSDYCRMILCLTLYA</sequence>
<dbReference type="EMBL" id="CAAALY010020771">
    <property type="protein sequence ID" value="VEL14325.1"/>
    <property type="molecule type" value="Genomic_DNA"/>
</dbReference>
<keyword evidence="3" id="KW-1185">Reference proteome</keyword>
<organism evidence="2 3">
    <name type="scientific">Protopolystoma xenopodis</name>
    <dbReference type="NCBI Taxonomy" id="117903"/>
    <lineage>
        <taxon>Eukaryota</taxon>
        <taxon>Metazoa</taxon>
        <taxon>Spiralia</taxon>
        <taxon>Lophotrochozoa</taxon>
        <taxon>Platyhelminthes</taxon>
        <taxon>Monogenea</taxon>
        <taxon>Polyopisthocotylea</taxon>
        <taxon>Polystomatidea</taxon>
        <taxon>Polystomatidae</taxon>
        <taxon>Protopolystoma</taxon>
    </lineage>
</organism>
<reference evidence="2" key="1">
    <citation type="submission" date="2018-11" db="EMBL/GenBank/DDBJ databases">
        <authorList>
            <consortium name="Pathogen Informatics"/>
        </authorList>
    </citation>
    <scope>NUCLEOTIDE SEQUENCE</scope>
</reference>
<evidence type="ECO:0000256" key="1">
    <source>
        <dbReference type="SAM" id="MobiDB-lite"/>
    </source>
</evidence>
<comment type="caution">
    <text evidence="2">The sequence shown here is derived from an EMBL/GenBank/DDBJ whole genome shotgun (WGS) entry which is preliminary data.</text>
</comment>
<accession>A0A448WL09</accession>
<evidence type="ECO:0000313" key="2">
    <source>
        <dbReference type="EMBL" id="VEL14325.1"/>
    </source>
</evidence>
<gene>
    <name evidence="2" type="ORF">PXEA_LOCUS7765</name>
</gene>
<name>A0A448WL09_9PLAT</name>
<proteinExistence type="predicted"/>
<dbReference type="Proteomes" id="UP000784294">
    <property type="component" value="Unassembled WGS sequence"/>
</dbReference>
<protein>
    <submittedName>
        <fullName evidence="2">Uncharacterized protein</fullName>
    </submittedName>
</protein>